<evidence type="ECO:0000256" key="10">
    <source>
        <dbReference type="ARBA" id="ARBA00022857"/>
    </source>
</evidence>
<keyword evidence="11 17" id="KW-0133">Cell shape</keyword>
<dbReference type="InterPro" id="IPR016167">
    <property type="entry name" value="FAD-bd_PCMH_sub1"/>
</dbReference>
<evidence type="ECO:0000256" key="1">
    <source>
        <dbReference type="ARBA" id="ARBA00001974"/>
    </source>
</evidence>
<dbReference type="Pfam" id="PF01565">
    <property type="entry name" value="FAD_binding_4"/>
    <property type="match status" value="1"/>
</dbReference>
<dbReference type="InterPro" id="IPR016166">
    <property type="entry name" value="FAD-bd_PCMH"/>
</dbReference>
<comment type="similarity">
    <text evidence="5 17">Belongs to the MurB family.</text>
</comment>
<keyword evidence="13 17" id="KW-0560">Oxidoreductase</keyword>
<comment type="cofactor">
    <cofactor evidence="1 17">
        <name>FAD</name>
        <dbReference type="ChEBI" id="CHEBI:57692"/>
    </cofactor>
</comment>
<feature type="active site" description="Proton donor" evidence="17">
    <location>
        <position position="280"/>
    </location>
</feature>
<evidence type="ECO:0000256" key="8">
    <source>
        <dbReference type="ARBA" id="ARBA00022630"/>
    </source>
</evidence>
<feature type="region of interest" description="Disordered" evidence="18">
    <location>
        <begin position="260"/>
        <end position="279"/>
    </location>
</feature>
<feature type="active site" evidence="17">
    <location>
        <position position="381"/>
    </location>
</feature>
<dbReference type="Gene3D" id="3.90.78.10">
    <property type="entry name" value="UDP-N-acetylenolpyruvoylglucosamine reductase, C-terminal domain"/>
    <property type="match status" value="1"/>
</dbReference>
<keyword evidence="9 17" id="KW-0274">FAD</keyword>
<sequence>MGVGGSIKRFLEPTSRVGLIEAVEDADDAGLPLLVIGGGSNLLAADTPFEGVVVRDACQLLTVPDEVAPVEDGQPVAHINAEAGCNWDDFVVFAIELGFSGVEGLSGIPGTVGASVVQNIGAYGQEVADSVESVEVWDRQDKRVKNLSYQDMRFSYRSSLLKESMYREPGLPAESYFPTPRYVVISVTFQLRHDSLGHVSFPQLASALGVDVGARMPTADIRRAVLAVRARKGMLEDANRYHNPWMASTKREGNVAADLDRQAEETGSQGADPSRHSAGSFFMNPLLTPDQARTLPAQAPRYQATMPDGTEAVKTSAAWLIDHAGFHKGYALAPDARAALSPLHTLALTNRSGANADDLMALAKAVQEGVRDTYGVQLLPEPVLLGIRLG</sequence>
<dbReference type="Gene3D" id="3.30.465.10">
    <property type="match status" value="1"/>
</dbReference>
<dbReference type="PANTHER" id="PTHR21071">
    <property type="entry name" value="UDP-N-ACETYLENOLPYRUVOYLGLUCOSAMINE REDUCTASE"/>
    <property type="match status" value="1"/>
</dbReference>
<name>A0A366K773_9BIFI</name>
<dbReference type="AlphaFoldDB" id="A0A366K773"/>
<evidence type="ECO:0000259" key="19">
    <source>
        <dbReference type="PROSITE" id="PS51387"/>
    </source>
</evidence>
<dbReference type="EMBL" id="PDCG01000005">
    <property type="protein sequence ID" value="RBP97585.1"/>
    <property type="molecule type" value="Genomic_DNA"/>
</dbReference>
<dbReference type="InterPro" id="IPR016169">
    <property type="entry name" value="FAD-bd_PCMH_sub2"/>
</dbReference>
<dbReference type="Proteomes" id="UP000252530">
    <property type="component" value="Unassembled WGS sequence"/>
</dbReference>
<organism evidence="20 21">
    <name type="scientific">Bifidobacterium aemilianum</name>
    <dbReference type="NCBI Taxonomy" id="2493120"/>
    <lineage>
        <taxon>Bacteria</taxon>
        <taxon>Bacillati</taxon>
        <taxon>Actinomycetota</taxon>
        <taxon>Actinomycetes</taxon>
        <taxon>Bifidobacteriales</taxon>
        <taxon>Bifidobacteriaceae</taxon>
        <taxon>Bifidobacterium</taxon>
    </lineage>
</organism>
<keyword evidence="21" id="KW-1185">Reference proteome</keyword>
<evidence type="ECO:0000256" key="3">
    <source>
        <dbReference type="ARBA" id="ARBA00004496"/>
    </source>
</evidence>
<dbReference type="InterPro" id="IPR003170">
    <property type="entry name" value="MurB"/>
</dbReference>
<dbReference type="GO" id="GO:0051301">
    <property type="term" value="P:cell division"/>
    <property type="evidence" value="ECO:0007669"/>
    <property type="project" value="UniProtKB-KW"/>
</dbReference>
<keyword evidence="14 17" id="KW-0131">Cell cycle</keyword>
<dbReference type="PROSITE" id="PS51387">
    <property type="entry name" value="FAD_PCMH"/>
    <property type="match status" value="1"/>
</dbReference>
<keyword evidence="8 17" id="KW-0285">Flavoprotein</keyword>
<proteinExistence type="inferred from homology"/>
<evidence type="ECO:0000256" key="11">
    <source>
        <dbReference type="ARBA" id="ARBA00022960"/>
    </source>
</evidence>
<dbReference type="EC" id="1.3.1.98" evidence="17"/>
<comment type="subcellular location">
    <subcellularLocation>
        <location evidence="3 17">Cytoplasm</location>
    </subcellularLocation>
</comment>
<keyword evidence="6 17" id="KW-0963">Cytoplasm</keyword>
<dbReference type="InterPro" id="IPR006094">
    <property type="entry name" value="Oxid_FAD_bind_N"/>
</dbReference>
<feature type="domain" description="FAD-binding PCMH-type" evidence="19">
    <location>
        <begin position="3"/>
        <end position="194"/>
    </location>
</feature>
<evidence type="ECO:0000256" key="12">
    <source>
        <dbReference type="ARBA" id="ARBA00022984"/>
    </source>
</evidence>
<protein>
    <recommendedName>
        <fullName evidence="17">UDP-N-acetylenolpyruvoylglucosamine reductase</fullName>
        <ecNumber evidence="17">1.3.1.98</ecNumber>
    </recommendedName>
    <alternativeName>
        <fullName evidence="17">UDP-N-acetylmuramate dehydrogenase</fullName>
    </alternativeName>
</protein>
<dbReference type="GO" id="GO:0005829">
    <property type="term" value="C:cytosol"/>
    <property type="evidence" value="ECO:0007669"/>
    <property type="project" value="TreeGrafter"/>
</dbReference>
<feature type="active site" evidence="17">
    <location>
        <position position="157"/>
    </location>
</feature>
<dbReference type="RefSeq" id="WP_113860426.1">
    <property type="nucleotide sequence ID" value="NZ_PDCG01000005.1"/>
</dbReference>
<evidence type="ECO:0000256" key="2">
    <source>
        <dbReference type="ARBA" id="ARBA00003921"/>
    </source>
</evidence>
<keyword evidence="12 17" id="KW-0573">Peptidoglycan synthesis</keyword>
<comment type="caution">
    <text evidence="20">The sequence shown here is derived from an EMBL/GenBank/DDBJ whole genome shotgun (WGS) entry which is preliminary data.</text>
</comment>
<evidence type="ECO:0000256" key="16">
    <source>
        <dbReference type="ARBA" id="ARBA00048914"/>
    </source>
</evidence>
<dbReference type="SUPFAM" id="SSF56176">
    <property type="entry name" value="FAD-binding/transporter-associated domain-like"/>
    <property type="match status" value="1"/>
</dbReference>
<dbReference type="HAMAP" id="MF_00037">
    <property type="entry name" value="MurB"/>
    <property type="match status" value="1"/>
</dbReference>
<keyword evidence="10 17" id="KW-0521">NADP</keyword>
<dbReference type="GO" id="GO:0071555">
    <property type="term" value="P:cell wall organization"/>
    <property type="evidence" value="ECO:0007669"/>
    <property type="project" value="UniProtKB-KW"/>
</dbReference>
<evidence type="ECO:0000256" key="6">
    <source>
        <dbReference type="ARBA" id="ARBA00022490"/>
    </source>
</evidence>
<dbReference type="InterPro" id="IPR036318">
    <property type="entry name" value="FAD-bd_PCMH-like_sf"/>
</dbReference>
<accession>A0A366K773</accession>
<dbReference type="InterPro" id="IPR036635">
    <property type="entry name" value="MurB_C_sf"/>
</dbReference>
<evidence type="ECO:0000256" key="7">
    <source>
        <dbReference type="ARBA" id="ARBA00022618"/>
    </source>
</evidence>
<dbReference type="GO" id="GO:0009252">
    <property type="term" value="P:peptidoglycan biosynthetic process"/>
    <property type="evidence" value="ECO:0007669"/>
    <property type="project" value="UniProtKB-UniRule"/>
</dbReference>
<dbReference type="Pfam" id="PF02873">
    <property type="entry name" value="MurB_C"/>
    <property type="match status" value="1"/>
</dbReference>
<dbReference type="SUPFAM" id="SSF56194">
    <property type="entry name" value="Uridine diphospho-N-Acetylenolpyruvylglucosamine reductase, MurB, C-terminal domain"/>
    <property type="match status" value="1"/>
</dbReference>
<evidence type="ECO:0000313" key="20">
    <source>
        <dbReference type="EMBL" id="RBP97585.1"/>
    </source>
</evidence>
<dbReference type="UniPathway" id="UPA00219"/>
<reference evidence="20 21" key="1">
    <citation type="submission" date="2017-10" db="EMBL/GenBank/DDBJ databases">
        <title>Bifidobacterium xylocopum sp. nov. and Bifidobacterium aemilianum sp. nov., from the carpenter bee (Xylocopa violacea) digestive tract.</title>
        <authorList>
            <person name="Alberoni D."/>
            <person name="Baffoni L."/>
            <person name="Di Gioia D."/>
            <person name="Gaggia F."/>
            <person name="Biavati B."/>
        </authorList>
    </citation>
    <scope>NUCLEOTIDE SEQUENCE [LARGE SCALE GENOMIC DNA]</scope>
    <source>
        <strain evidence="20 21">XV10</strain>
    </source>
</reference>
<evidence type="ECO:0000256" key="5">
    <source>
        <dbReference type="ARBA" id="ARBA00010485"/>
    </source>
</evidence>
<evidence type="ECO:0000256" key="4">
    <source>
        <dbReference type="ARBA" id="ARBA00004752"/>
    </source>
</evidence>
<evidence type="ECO:0000256" key="17">
    <source>
        <dbReference type="HAMAP-Rule" id="MF_00037"/>
    </source>
</evidence>
<dbReference type="OrthoDB" id="9804753at2"/>
<dbReference type="GO" id="GO:0008762">
    <property type="term" value="F:UDP-N-acetylmuramate dehydrogenase activity"/>
    <property type="evidence" value="ECO:0007669"/>
    <property type="project" value="UniProtKB-UniRule"/>
</dbReference>
<evidence type="ECO:0000256" key="9">
    <source>
        <dbReference type="ARBA" id="ARBA00022827"/>
    </source>
</evidence>
<keyword evidence="15 17" id="KW-0961">Cell wall biogenesis/degradation</keyword>
<comment type="function">
    <text evidence="2 17">Cell wall formation.</text>
</comment>
<dbReference type="PANTHER" id="PTHR21071:SF4">
    <property type="entry name" value="UDP-N-ACETYLENOLPYRUVOYLGLUCOSAMINE REDUCTASE"/>
    <property type="match status" value="1"/>
</dbReference>
<comment type="pathway">
    <text evidence="4 17">Cell wall biogenesis; peptidoglycan biosynthesis.</text>
</comment>
<gene>
    <name evidence="17" type="primary">murB</name>
    <name evidence="20" type="ORF">CRD60_06225</name>
</gene>
<comment type="catalytic activity">
    <reaction evidence="16 17">
        <text>UDP-N-acetyl-alpha-D-muramate + NADP(+) = UDP-N-acetyl-3-O-(1-carboxyvinyl)-alpha-D-glucosamine + NADPH + H(+)</text>
        <dbReference type="Rhea" id="RHEA:12248"/>
        <dbReference type="ChEBI" id="CHEBI:15378"/>
        <dbReference type="ChEBI" id="CHEBI:57783"/>
        <dbReference type="ChEBI" id="CHEBI:58349"/>
        <dbReference type="ChEBI" id="CHEBI:68483"/>
        <dbReference type="ChEBI" id="CHEBI:70757"/>
        <dbReference type="EC" id="1.3.1.98"/>
    </reaction>
</comment>
<evidence type="ECO:0000256" key="18">
    <source>
        <dbReference type="SAM" id="MobiDB-lite"/>
    </source>
</evidence>
<dbReference type="Gene3D" id="3.30.43.10">
    <property type="entry name" value="Uridine Diphospho-n-acetylenolpyruvylglucosamine Reductase, domain 2"/>
    <property type="match status" value="1"/>
</dbReference>
<evidence type="ECO:0000256" key="15">
    <source>
        <dbReference type="ARBA" id="ARBA00023316"/>
    </source>
</evidence>
<dbReference type="InterPro" id="IPR011601">
    <property type="entry name" value="MurB_C"/>
</dbReference>
<evidence type="ECO:0000256" key="13">
    <source>
        <dbReference type="ARBA" id="ARBA00023002"/>
    </source>
</evidence>
<dbReference type="GO" id="GO:0008360">
    <property type="term" value="P:regulation of cell shape"/>
    <property type="evidence" value="ECO:0007669"/>
    <property type="project" value="UniProtKB-KW"/>
</dbReference>
<evidence type="ECO:0000256" key="14">
    <source>
        <dbReference type="ARBA" id="ARBA00023306"/>
    </source>
</evidence>
<dbReference type="GO" id="GO:0071949">
    <property type="term" value="F:FAD binding"/>
    <property type="evidence" value="ECO:0007669"/>
    <property type="project" value="InterPro"/>
</dbReference>
<keyword evidence="7 17" id="KW-0132">Cell division</keyword>
<evidence type="ECO:0000313" key="21">
    <source>
        <dbReference type="Proteomes" id="UP000252530"/>
    </source>
</evidence>